<keyword evidence="2" id="KW-0378">Hydrolase</keyword>
<gene>
    <name evidence="2" type="ORF">HH215_15900</name>
</gene>
<evidence type="ECO:0000313" key="3">
    <source>
        <dbReference type="Proteomes" id="UP000502248"/>
    </source>
</evidence>
<reference evidence="2 3" key="1">
    <citation type="submission" date="2020-04" db="EMBL/GenBank/DDBJ databases">
        <title>Genome sequencing of novel species.</title>
        <authorList>
            <person name="Heo J."/>
            <person name="Kim S.-J."/>
            <person name="Kim J.-S."/>
            <person name="Hong S.-B."/>
            <person name="Kwon S.-W."/>
        </authorList>
    </citation>
    <scope>NUCLEOTIDE SEQUENCE [LARGE SCALE GENOMIC DNA]</scope>
    <source>
        <strain evidence="2 3">MFER-1</strain>
    </source>
</reference>
<dbReference type="InterPro" id="IPR036514">
    <property type="entry name" value="SGNH_hydro_sf"/>
</dbReference>
<dbReference type="InterPro" id="IPR013830">
    <property type="entry name" value="SGNH_hydro"/>
</dbReference>
<dbReference type="Gene3D" id="3.40.50.1110">
    <property type="entry name" value="SGNH hydrolase"/>
    <property type="match status" value="1"/>
</dbReference>
<evidence type="ECO:0000259" key="1">
    <source>
        <dbReference type="Pfam" id="PF13472"/>
    </source>
</evidence>
<dbReference type="CDD" id="cd00229">
    <property type="entry name" value="SGNH_hydrolase"/>
    <property type="match status" value="1"/>
</dbReference>
<dbReference type="Pfam" id="PF13472">
    <property type="entry name" value="Lipase_GDSL_2"/>
    <property type="match status" value="1"/>
</dbReference>
<protein>
    <submittedName>
        <fullName evidence="2">SGNH/GDSL hydrolase family protein</fullName>
    </submittedName>
</protein>
<dbReference type="AlphaFoldDB" id="A0A7Z2VJQ2"/>
<feature type="domain" description="SGNH hydrolase-type esterase" evidence="1">
    <location>
        <begin position="154"/>
        <end position="311"/>
    </location>
</feature>
<dbReference type="PANTHER" id="PTHR30383">
    <property type="entry name" value="THIOESTERASE 1/PROTEASE 1/LYSOPHOSPHOLIPASE L1"/>
    <property type="match status" value="1"/>
</dbReference>
<dbReference type="RefSeq" id="WP_169280796.1">
    <property type="nucleotide sequence ID" value="NZ_CP051680.1"/>
</dbReference>
<dbReference type="GO" id="GO:0016787">
    <property type="term" value="F:hydrolase activity"/>
    <property type="evidence" value="ECO:0007669"/>
    <property type="project" value="UniProtKB-KW"/>
</dbReference>
<sequence>MSGNVQLLKSLFTGCLDVTETEEGVAPVRFTERQLNVYAPNEGLSIRSRCLAGCRLELRTDSEYIRFDFIRKSSVRNFIYFDIWVDGRWVADIGEDNPEGQAGSFCYETSSSVGEVRHICIYLPHCAEIIFRSFELSPNAVCEPVGQTYSGLLCLGDSISQGMDAKHPSSTYATLLARSLDMPLLNQGVGGYIFNADSLDENMPYKPQIVTVAYGTNDWVLHETIARFRDKCAGYIDTVCQQYAYARIYVITPIWRSIRNEQKPLGTFDELVQMIKEICAGFPEIHVIDGESLVANYGRLFADGTHPIDEGFVHMALNLYKQIRNTL</sequence>
<organism evidence="2 3">
    <name type="scientific">Cohnella herbarum</name>
    <dbReference type="NCBI Taxonomy" id="2728023"/>
    <lineage>
        <taxon>Bacteria</taxon>
        <taxon>Bacillati</taxon>
        <taxon>Bacillota</taxon>
        <taxon>Bacilli</taxon>
        <taxon>Bacillales</taxon>
        <taxon>Paenibacillaceae</taxon>
        <taxon>Cohnella</taxon>
    </lineage>
</organism>
<accession>A0A7Z2VJQ2</accession>
<dbReference type="KEGG" id="cheb:HH215_15900"/>
<dbReference type="EMBL" id="CP051680">
    <property type="protein sequence ID" value="QJD84513.1"/>
    <property type="molecule type" value="Genomic_DNA"/>
</dbReference>
<name>A0A7Z2VJQ2_9BACL</name>
<evidence type="ECO:0000313" key="2">
    <source>
        <dbReference type="EMBL" id="QJD84513.1"/>
    </source>
</evidence>
<dbReference type="Gene3D" id="2.60.120.260">
    <property type="entry name" value="Galactose-binding domain-like"/>
    <property type="match status" value="1"/>
</dbReference>
<keyword evidence="3" id="KW-1185">Reference proteome</keyword>
<dbReference type="InterPro" id="IPR051532">
    <property type="entry name" value="Ester_Hydrolysis_Enzymes"/>
</dbReference>
<proteinExistence type="predicted"/>
<dbReference type="Proteomes" id="UP000502248">
    <property type="component" value="Chromosome"/>
</dbReference>
<dbReference type="SUPFAM" id="SSF52266">
    <property type="entry name" value="SGNH hydrolase"/>
    <property type="match status" value="1"/>
</dbReference>